<dbReference type="PANTHER" id="PTHR20923:SF1">
    <property type="entry name" value="G PATCH DOMAIN AND ANKYRIN REPEAT-CONTAINING PROTEIN 1"/>
    <property type="match status" value="1"/>
</dbReference>
<sequence>MSTTRSARYWRSFLRDLLSSPAATKTETMYDGVCFFTPSGHVEYREGCFHPSSSSVTLDVHPQEILAIFDQIKRQAILDEANAQQSAKSRQNPPVNVTPAVRLGDLTLYVVSATFTSICAVASGKSRGLVVEQLPFGVLVVTFTAPMELETAFSHIDNNLLSFSFSTMYFCAACNVYVKDSSVAEHDRTTAHLLSSSKGVSVKKVWLPESNRGYQILRTMGWEEDRGLGPTGDGKMAPITTTFKRDRAGLGLQATAKLARVTHFPRHDEEQAKMAADGRSDAQRTQDRLSRKRKQQQRPVMLSKTQRKVQKQVEQNRNCAIGNELYSEGLEGYEEFLR</sequence>
<evidence type="ECO:0000256" key="1">
    <source>
        <dbReference type="SAM" id="MobiDB-lite"/>
    </source>
</evidence>
<name>A0A8T1WUT6_9STRA</name>
<organism evidence="3 4">
    <name type="scientific">Phytophthora boehmeriae</name>
    <dbReference type="NCBI Taxonomy" id="109152"/>
    <lineage>
        <taxon>Eukaryota</taxon>
        <taxon>Sar</taxon>
        <taxon>Stramenopiles</taxon>
        <taxon>Oomycota</taxon>
        <taxon>Peronosporomycetes</taxon>
        <taxon>Peronosporales</taxon>
        <taxon>Peronosporaceae</taxon>
        <taxon>Phytophthora</taxon>
    </lineage>
</organism>
<dbReference type="Proteomes" id="UP000693981">
    <property type="component" value="Unassembled WGS sequence"/>
</dbReference>
<evidence type="ECO:0000259" key="2">
    <source>
        <dbReference type="PROSITE" id="PS50174"/>
    </source>
</evidence>
<evidence type="ECO:0000313" key="4">
    <source>
        <dbReference type="Proteomes" id="UP000693981"/>
    </source>
</evidence>
<feature type="domain" description="G-patch" evidence="2">
    <location>
        <begin position="209"/>
        <end position="255"/>
    </location>
</feature>
<dbReference type="PANTHER" id="PTHR20923">
    <property type="entry name" value="BAT4 PROTEIN-RELATED"/>
    <property type="match status" value="1"/>
</dbReference>
<protein>
    <submittedName>
        <fullName evidence="3">G patch domain and ankyrin repeat-containing protein 1</fullName>
    </submittedName>
</protein>
<feature type="compositionally biased region" description="Basic and acidic residues" evidence="1">
    <location>
        <begin position="265"/>
        <end position="289"/>
    </location>
</feature>
<dbReference type="AlphaFoldDB" id="A0A8T1WUT6"/>
<dbReference type="SMART" id="SM00443">
    <property type="entry name" value="G_patch"/>
    <property type="match status" value="1"/>
</dbReference>
<dbReference type="InterPro" id="IPR000467">
    <property type="entry name" value="G_patch_dom"/>
</dbReference>
<evidence type="ECO:0000313" key="3">
    <source>
        <dbReference type="EMBL" id="KAG7397305.1"/>
    </source>
</evidence>
<dbReference type="InterPro" id="IPR039146">
    <property type="entry name" value="GPANK1"/>
</dbReference>
<feature type="region of interest" description="Disordered" evidence="1">
    <location>
        <begin position="264"/>
        <end position="314"/>
    </location>
</feature>
<proteinExistence type="predicted"/>
<comment type="caution">
    <text evidence="3">The sequence shown here is derived from an EMBL/GenBank/DDBJ whole genome shotgun (WGS) entry which is preliminary data.</text>
</comment>
<gene>
    <name evidence="3" type="primary">GPANK1_2</name>
    <name evidence="3" type="ORF">PHYBOEH_000950</name>
</gene>
<dbReference type="Pfam" id="PF01585">
    <property type="entry name" value="G-patch"/>
    <property type="match status" value="1"/>
</dbReference>
<keyword evidence="4" id="KW-1185">Reference proteome</keyword>
<accession>A0A8T1WUT6</accession>
<dbReference type="PROSITE" id="PS50174">
    <property type="entry name" value="G_PATCH"/>
    <property type="match status" value="1"/>
</dbReference>
<dbReference type="OrthoDB" id="21470at2759"/>
<reference evidence="3" key="1">
    <citation type="submission" date="2021-02" db="EMBL/GenBank/DDBJ databases">
        <authorList>
            <person name="Palmer J.M."/>
        </authorList>
    </citation>
    <scope>NUCLEOTIDE SEQUENCE</scope>
    <source>
        <strain evidence="3">SCRP23</strain>
    </source>
</reference>
<dbReference type="GO" id="GO:0003676">
    <property type="term" value="F:nucleic acid binding"/>
    <property type="evidence" value="ECO:0007669"/>
    <property type="project" value="InterPro"/>
</dbReference>
<dbReference type="EMBL" id="JAGDFL010000118">
    <property type="protein sequence ID" value="KAG7397305.1"/>
    <property type="molecule type" value="Genomic_DNA"/>
</dbReference>